<dbReference type="SMART" id="SM00448">
    <property type="entry name" value="REC"/>
    <property type="match status" value="1"/>
</dbReference>
<accession>A0ABT1NWA4</accession>
<dbReference type="PROSITE" id="PS50110">
    <property type="entry name" value="RESPONSE_REGULATORY"/>
    <property type="match status" value="1"/>
</dbReference>
<dbReference type="RefSeq" id="WP_255873043.1">
    <property type="nucleotide sequence ID" value="NZ_JACASI010000010.1"/>
</dbReference>
<dbReference type="InterPro" id="IPR001867">
    <property type="entry name" value="OmpR/PhoB-type_DNA-bd"/>
</dbReference>
<dbReference type="SMART" id="SM00862">
    <property type="entry name" value="Trans_reg_C"/>
    <property type="match status" value="1"/>
</dbReference>
<dbReference type="EMBL" id="JACASI010000010">
    <property type="protein sequence ID" value="MCQ3828175.1"/>
    <property type="molecule type" value="Genomic_DNA"/>
</dbReference>
<dbReference type="Gene3D" id="1.10.10.10">
    <property type="entry name" value="Winged helix-like DNA-binding domain superfamily/Winged helix DNA-binding domain"/>
    <property type="match status" value="1"/>
</dbReference>
<dbReference type="PROSITE" id="PS51755">
    <property type="entry name" value="OMPR_PHOB"/>
    <property type="match status" value="1"/>
</dbReference>
<dbReference type="SUPFAM" id="SSF52172">
    <property type="entry name" value="CheY-like"/>
    <property type="match status" value="1"/>
</dbReference>
<proteinExistence type="predicted"/>
<dbReference type="Pfam" id="PF00486">
    <property type="entry name" value="Trans_reg_C"/>
    <property type="match status" value="1"/>
</dbReference>
<dbReference type="InterPro" id="IPR011006">
    <property type="entry name" value="CheY-like_superfamily"/>
</dbReference>
<keyword evidence="1 3" id="KW-0238">DNA-binding</keyword>
<gene>
    <name evidence="6" type="ORF">HXX02_01815</name>
</gene>
<dbReference type="InterPro" id="IPR036388">
    <property type="entry name" value="WH-like_DNA-bd_sf"/>
</dbReference>
<evidence type="ECO:0000256" key="1">
    <source>
        <dbReference type="ARBA" id="ARBA00023125"/>
    </source>
</evidence>
<evidence type="ECO:0000256" key="3">
    <source>
        <dbReference type="PROSITE-ProRule" id="PRU01091"/>
    </source>
</evidence>
<dbReference type="Pfam" id="PF00072">
    <property type="entry name" value="Response_reg"/>
    <property type="match status" value="1"/>
</dbReference>
<comment type="caution">
    <text evidence="2">Lacks conserved residue(s) required for the propagation of feature annotation.</text>
</comment>
<dbReference type="Gene3D" id="3.40.50.2300">
    <property type="match status" value="1"/>
</dbReference>
<dbReference type="InterPro" id="IPR016032">
    <property type="entry name" value="Sig_transdc_resp-reg_C-effctor"/>
</dbReference>
<protein>
    <submittedName>
        <fullName evidence="6">Response regulator transcription factor</fullName>
    </submittedName>
</protein>
<keyword evidence="7" id="KW-1185">Reference proteome</keyword>
<feature type="domain" description="Response regulatory" evidence="4">
    <location>
        <begin position="5"/>
        <end position="116"/>
    </location>
</feature>
<dbReference type="CDD" id="cd00383">
    <property type="entry name" value="trans_reg_C"/>
    <property type="match status" value="1"/>
</dbReference>
<dbReference type="InterPro" id="IPR001789">
    <property type="entry name" value="Sig_transdc_resp-reg_receiver"/>
</dbReference>
<dbReference type="Proteomes" id="UP001205566">
    <property type="component" value="Unassembled WGS sequence"/>
</dbReference>
<sequence length="229" mass="26313">MRADRILLIESNRRIARRIEEALQGMGFIVWHDENGAEVIQGLTHQVFDLVLTSLNSPENFEQVQRIRQVFSGPCMVMSDFDGLNTQLRAYELGVDDFIVRPVDMRILQARVRACLRRCRPKHSSRQASSAIRVKDLTIDRKNRRVFVKDTPVAFSSGEFEVLWMLAAHPQQALSREFLFTHALGRPYDGLDRTIDRRVSRLRKKLNACSDVALTVRTVWGKGYMLAGK</sequence>
<feature type="domain" description="OmpR/PhoB-type" evidence="5">
    <location>
        <begin position="129"/>
        <end position="228"/>
    </location>
</feature>
<reference evidence="6" key="1">
    <citation type="thesis" date="2020" institute="Technische Universitat Dresden" country="Dresden, Germany">
        <title>The Agarolytic System of Microbulbifer elongatus PORT2, Isolated from Batu Karas, Pangandaran West Java Indonesia.</title>
        <authorList>
            <person name="Anggraeni S.R."/>
        </authorList>
    </citation>
    <scope>NUCLEOTIDE SEQUENCE</scope>
    <source>
        <strain evidence="6">PORT2</strain>
    </source>
</reference>
<name>A0ABT1NWA4_9GAMM</name>
<dbReference type="PANTHER" id="PTHR48111:SF47">
    <property type="entry name" value="TRANSCRIPTIONAL REGULATORY PROTEIN RSTA"/>
    <property type="match status" value="1"/>
</dbReference>
<evidence type="ECO:0000256" key="2">
    <source>
        <dbReference type="PROSITE-ProRule" id="PRU00169"/>
    </source>
</evidence>
<feature type="DNA-binding region" description="OmpR/PhoB-type" evidence="3">
    <location>
        <begin position="129"/>
        <end position="228"/>
    </location>
</feature>
<evidence type="ECO:0000259" key="4">
    <source>
        <dbReference type="PROSITE" id="PS50110"/>
    </source>
</evidence>
<evidence type="ECO:0000259" key="5">
    <source>
        <dbReference type="PROSITE" id="PS51755"/>
    </source>
</evidence>
<evidence type="ECO:0000313" key="6">
    <source>
        <dbReference type="EMBL" id="MCQ3828175.1"/>
    </source>
</evidence>
<evidence type="ECO:0000313" key="7">
    <source>
        <dbReference type="Proteomes" id="UP001205566"/>
    </source>
</evidence>
<organism evidence="6 7">
    <name type="scientific">Microbulbifer elongatus</name>
    <dbReference type="NCBI Taxonomy" id="86173"/>
    <lineage>
        <taxon>Bacteria</taxon>
        <taxon>Pseudomonadati</taxon>
        <taxon>Pseudomonadota</taxon>
        <taxon>Gammaproteobacteria</taxon>
        <taxon>Cellvibrionales</taxon>
        <taxon>Microbulbiferaceae</taxon>
        <taxon>Microbulbifer</taxon>
    </lineage>
</organism>
<dbReference type="InterPro" id="IPR039420">
    <property type="entry name" value="WalR-like"/>
</dbReference>
<dbReference type="Gene3D" id="6.10.250.690">
    <property type="match status" value="1"/>
</dbReference>
<comment type="caution">
    <text evidence="6">The sequence shown here is derived from an EMBL/GenBank/DDBJ whole genome shotgun (WGS) entry which is preliminary data.</text>
</comment>
<dbReference type="SUPFAM" id="SSF46894">
    <property type="entry name" value="C-terminal effector domain of the bipartite response regulators"/>
    <property type="match status" value="1"/>
</dbReference>
<dbReference type="PANTHER" id="PTHR48111">
    <property type="entry name" value="REGULATOR OF RPOS"/>
    <property type="match status" value="1"/>
</dbReference>